<keyword evidence="4 9" id="KW-0946">Virion</keyword>
<evidence type="ECO:0000256" key="8">
    <source>
        <dbReference type="ARBA" id="ARBA00023274"/>
    </source>
</evidence>
<dbReference type="GO" id="GO:0019029">
    <property type="term" value="C:helical viral capsid"/>
    <property type="evidence" value="ECO:0007669"/>
    <property type="project" value="UniProtKB-KW"/>
</dbReference>
<keyword evidence="6 9" id="KW-0543">Viral nucleoprotein</keyword>
<keyword evidence="7 9" id="KW-1035">Host cytoplasm</keyword>
<keyword evidence="12" id="KW-1185">Reference proteome</keyword>
<comment type="function">
    <text evidence="9">Forms the helical nucleocapsid (NC), protecting the genome from nucleases.</text>
</comment>
<dbReference type="EMBL" id="OM030333">
    <property type="protein sequence ID" value="UOL48926.1"/>
    <property type="molecule type" value="Viral_cRNA"/>
</dbReference>
<keyword evidence="3 9" id="KW-0167">Capsid protein</keyword>
<keyword evidence="5 9" id="KW-0694">RNA-binding</keyword>
<evidence type="ECO:0000256" key="10">
    <source>
        <dbReference type="SAM" id="MobiDB-lite"/>
    </source>
</evidence>
<evidence type="ECO:0000256" key="4">
    <source>
        <dbReference type="ARBA" id="ARBA00022844"/>
    </source>
</evidence>
<feature type="region of interest" description="Disordered" evidence="10">
    <location>
        <begin position="482"/>
        <end position="509"/>
    </location>
</feature>
<protein>
    <recommendedName>
        <fullName evidence="9">Nucleocapsid</fullName>
    </recommendedName>
    <alternativeName>
        <fullName evidence="9">Nucleocapsid protein</fullName>
    </alternativeName>
</protein>
<dbReference type="GO" id="GO:0003723">
    <property type="term" value="F:RNA binding"/>
    <property type="evidence" value="ECO:0007669"/>
    <property type="project" value="UniProtKB-KW"/>
</dbReference>
<evidence type="ECO:0000256" key="9">
    <source>
        <dbReference type="RuleBase" id="RU361245"/>
    </source>
</evidence>
<keyword evidence="8 9" id="KW-0687">Ribonucleoprotein</keyword>
<dbReference type="InterPro" id="IPR002021">
    <property type="entry name" value="Paramyx_ncap"/>
</dbReference>
<comment type="similarity">
    <text evidence="1 9">Belongs to the paramyxoviruses nucleocapsid family.</text>
</comment>
<dbReference type="GO" id="GO:0019013">
    <property type="term" value="C:viral nucleocapsid"/>
    <property type="evidence" value="ECO:0007669"/>
    <property type="project" value="UniProtKB-KW"/>
</dbReference>
<evidence type="ECO:0000256" key="5">
    <source>
        <dbReference type="ARBA" id="ARBA00022884"/>
    </source>
</evidence>
<dbReference type="GO" id="GO:1990904">
    <property type="term" value="C:ribonucleoprotein complex"/>
    <property type="evidence" value="ECO:0007669"/>
    <property type="project" value="UniProtKB-KW"/>
</dbReference>
<evidence type="ECO:0000313" key="12">
    <source>
        <dbReference type="Proteomes" id="UP001257273"/>
    </source>
</evidence>
<sequence length="509" mass="56770">MSGIFEALRDLKDFKNGPIKTGLLHGSLNGIRKKVIIPVPANTTPAGRWAALKFLLALVWSGKASGAVSTGAFLSLLTFFAEQPSQMLKTLINDPDLEAHIVELTMGDDMAPKFASRGLDMSQQQTKYQEIAKAGPKQLSEPDPFARPDVWKSEIRTTEELQKVVNTVTMQIWILLTKAVTAPDTARESEQKRWIKFIQQRRVSDLYRLKNEWLNIARDKISADISIRRLMVAILIAINKSSGVKSRLLQAIADIGNYISETGMAGFFLTIKFGIETRYPVLALNEFQGDLTTMINLMKLYKEQGDNAPYLVILEESVQTKFAPGMYPILWSFAMGVGVALDKSMNNLNFNRPFLDPNYFRLGQETVHRMEGNVDTRMAESLGLTQDQIDNLRDLVKGDQSKSVTAAPKARVSEFSTYTGNEDIDDAAAEDKPQGMTPREMYDYTVPIVPRNTSMDMQKFRDMTAGLAETLKAGRAAVKQRFQNVKQEPSQTGPQASSSTSDMDVMNTV</sequence>
<comment type="subcellular location">
    <subcellularLocation>
        <location evidence="9">Virion</location>
    </subcellularLocation>
    <subcellularLocation>
        <location evidence="9">Host cytoplasm</location>
    </subcellularLocation>
</comment>
<comment type="subunit">
    <text evidence="9">Homomultimer; forms the nucleocapsid. Binds to the viral genomic RNA. N0 interacts with the phosphoprotein (via N-terminus); this interaction allows P to chaperon N0 to avoid N polymerization before encapsidation. Interacts as N-RNA template with the phosphoprotein (via C-terminus); this interaction positions the polymerase on the template.</text>
</comment>
<reference evidence="11" key="1">
    <citation type="submission" date="2021-12" db="EMBL/GenBank/DDBJ databases">
        <authorList>
            <person name="Tan Z.-Z."/>
            <person name="Pan Y.-F."/>
            <person name="Zhang Y.-Z."/>
        </authorList>
    </citation>
    <scope>NUCLEOTIDE SEQUENCE</scope>
    <source>
        <strain evidence="11">WFB_YunShu</strain>
    </source>
</reference>
<dbReference type="GO" id="GO:0030430">
    <property type="term" value="C:host cell cytoplasm"/>
    <property type="evidence" value="ECO:0007669"/>
    <property type="project" value="UniProtKB-SubCell"/>
</dbReference>
<keyword evidence="2 9" id="KW-1139">Helical capsid protein</keyword>
<evidence type="ECO:0000256" key="6">
    <source>
        <dbReference type="ARBA" id="ARBA00023086"/>
    </source>
</evidence>
<dbReference type="Pfam" id="PF00973">
    <property type="entry name" value="Paramyxo_ncap"/>
    <property type="match status" value="1"/>
</dbReference>
<evidence type="ECO:0000256" key="3">
    <source>
        <dbReference type="ARBA" id="ARBA00022561"/>
    </source>
</evidence>
<evidence type="ECO:0000313" key="11">
    <source>
        <dbReference type="EMBL" id="UOL48926.1"/>
    </source>
</evidence>
<organism evidence="11 12">
    <name type="scientific">Wufeng Myotis altarium paramyxovirus 1</name>
    <dbReference type="NCBI Taxonomy" id="2928981"/>
    <lineage>
        <taxon>Viruses</taxon>
        <taxon>Riboviria</taxon>
        <taxon>Orthornavirae</taxon>
        <taxon>Negarnaviricota</taxon>
        <taxon>Haploviricotina</taxon>
        <taxon>Monjiviricetes</taxon>
        <taxon>Mononegavirales</taxon>
        <taxon>Paramyxoviridae</taxon>
        <taxon>Orthoparamyxovirinae</taxon>
        <taxon>Parajeilongvirus</taxon>
        <taxon>Parajeilongvirus myotis</taxon>
    </lineage>
</organism>
<accession>A0A8T9KLX0</accession>
<evidence type="ECO:0000256" key="1">
    <source>
        <dbReference type="ARBA" id="ARBA00007642"/>
    </source>
</evidence>
<proteinExistence type="inferred from homology"/>
<evidence type="ECO:0000256" key="7">
    <source>
        <dbReference type="ARBA" id="ARBA00023200"/>
    </source>
</evidence>
<evidence type="ECO:0000256" key="2">
    <source>
        <dbReference type="ARBA" id="ARBA00022497"/>
    </source>
</evidence>
<dbReference type="GO" id="GO:0005198">
    <property type="term" value="F:structural molecule activity"/>
    <property type="evidence" value="ECO:0007669"/>
    <property type="project" value="InterPro"/>
</dbReference>
<name>A0A8T9KLX0_9MONO</name>
<dbReference type="Proteomes" id="UP001257273">
    <property type="component" value="Segment"/>
</dbReference>